<accession>A0A937UNS0</accession>
<comment type="caution">
    <text evidence="2">The sequence shown here is derived from an EMBL/GenBank/DDBJ whole genome shotgun (WGS) entry which is preliminary data.</text>
</comment>
<name>A0A937UNS0_9ACTN</name>
<dbReference type="Proteomes" id="UP000604475">
    <property type="component" value="Unassembled WGS sequence"/>
</dbReference>
<keyword evidence="1" id="KW-1133">Transmembrane helix</keyword>
<evidence type="ECO:0000313" key="2">
    <source>
        <dbReference type="EMBL" id="MBL7626535.1"/>
    </source>
</evidence>
<dbReference type="AlphaFoldDB" id="A0A937UNS0"/>
<gene>
    <name evidence="2" type="ORF">I7412_04980</name>
</gene>
<proteinExistence type="predicted"/>
<evidence type="ECO:0000256" key="1">
    <source>
        <dbReference type="SAM" id="Phobius"/>
    </source>
</evidence>
<organism evidence="2 3">
    <name type="scientific">Frankia nepalensis</name>
    <dbReference type="NCBI Taxonomy" id="1836974"/>
    <lineage>
        <taxon>Bacteria</taxon>
        <taxon>Bacillati</taxon>
        <taxon>Actinomycetota</taxon>
        <taxon>Actinomycetes</taxon>
        <taxon>Frankiales</taxon>
        <taxon>Frankiaceae</taxon>
        <taxon>Frankia</taxon>
    </lineage>
</organism>
<dbReference type="EMBL" id="JAEACQ010000141">
    <property type="protein sequence ID" value="MBL7626535.1"/>
    <property type="molecule type" value="Genomic_DNA"/>
</dbReference>
<reference evidence="2" key="1">
    <citation type="submission" date="2020-12" db="EMBL/GenBank/DDBJ databases">
        <title>Genomic characterization of non-nitrogen-fixing Frankia strains.</title>
        <authorList>
            <person name="Carlos-Shanley C."/>
            <person name="Guerra T."/>
            <person name="Hahn D."/>
        </authorList>
    </citation>
    <scope>NUCLEOTIDE SEQUENCE</scope>
    <source>
        <strain evidence="2">CN6</strain>
    </source>
</reference>
<feature type="transmembrane region" description="Helical" evidence="1">
    <location>
        <begin position="147"/>
        <end position="166"/>
    </location>
</feature>
<evidence type="ECO:0008006" key="4">
    <source>
        <dbReference type="Google" id="ProtNLM"/>
    </source>
</evidence>
<keyword evidence="3" id="KW-1185">Reference proteome</keyword>
<evidence type="ECO:0000313" key="3">
    <source>
        <dbReference type="Proteomes" id="UP000604475"/>
    </source>
</evidence>
<keyword evidence="1" id="KW-0812">Transmembrane</keyword>
<dbReference type="RefSeq" id="WP_203006521.1">
    <property type="nucleotide sequence ID" value="NZ_JADWYU010000377.1"/>
</dbReference>
<keyword evidence="1" id="KW-0472">Membrane</keyword>
<sequence>MAMRRGSRSRDRRTIQRYDRGVLWTHYERPFRVPRKIALLIVVNGACLLAVLAGAVLLNEILKLRSDGVRTYGTSVRADSSTYTSYHSDGTTSMETKSYTDVSYVDNHGNRHLATVLDFHEVGERVLLVYHDGRPEMAIPVSQTSGYWIASSITIMVSGIGIAIAANRKIARHWYL</sequence>
<feature type="transmembrane region" description="Helical" evidence="1">
    <location>
        <begin position="37"/>
        <end position="58"/>
    </location>
</feature>
<protein>
    <recommendedName>
        <fullName evidence="4">DUF3592 domain-containing protein</fullName>
    </recommendedName>
</protein>